<comment type="caution">
    <text evidence="2">The sequence shown here is derived from an EMBL/GenBank/DDBJ whole genome shotgun (WGS) entry which is preliminary data.</text>
</comment>
<evidence type="ECO:0000256" key="1">
    <source>
        <dbReference type="SAM" id="Phobius"/>
    </source>
</evidence>
<gene>
    <name evidence="2" type="ORF">H9746_04865</name>
</gene>
<dbReference type="Proteomes" id="UP000886808">
    <property type="component" value="Unassembled WGS sequence"/>
</dbReference>
<accession>A0A9D1PJC7</accession>
<keyword evidence="1" id="KW-0812">Transmembrane</keyword>
<proteinExistence type="predicted"/>
<organism evidence="2 3">
    <name type="scientific">Candidatus Butyricicoccus avistercoris</name>
    <dbReference type="NCBI Taxonomy" id="2838518"/>
    <lineage>
        <taxon>Bacteria</taxon>
        <taxon>Bacillati</taxon>
        <taxon>Bacillota</taxon>
        <taxon>Clostridia</taxon>
        <taxon>Eubacteriales</taxon>
        <taxon>Butyricicoccaceae</taxon>
        <taxon>Butyricicoccus</taxon>
    </lineage>
</organism>
<keyword evidence="1" id="KW-1133">Transmembrane helix</keyword>
<reference evidence="2" key="1">
    <citation type="journal article" date="2021" name="PeerJ">
        <title>Extensive microbial diversity within the chicken gut microbiome revealed by metagenomics and culture.</title>
        <authorList>
            <person name="Gilroy R."/>
            <person name="Ravi A."/>
            <person name="Getino M."/>
            <person name="Pursley I."/>
            <person name="Horton D.L."/>
            <person name="Alikhan N.F."/>
            <person name="Baker D."/>
            <person name="Gharbi K."/>
            <person name="Hall N."/>
            <person name="Watson M."/>
            <person name="Adriaenssens E.M."/>
            <person name="Foster-Nyarko E."/>
            <person name="Jarju S."/>
            <person name="Secka A."/>
            <person name="Antonio M."/>
            <person name="Oren A."/>
            <person name="Chaudhuri R.R."/>
            <person name="La Ragione R."/>
            <person name="Hildebrand F."/>
            <person name="Pallen M.J."/>
        </authorList>
    </citation>
    <scope>NUCLEOTIDE SEQUENCE</scope>
    <source>
        <strain evidence="2">CHK193-4272</strain>
    </source>
</reference>
<evidence type="ECO:0000313" key="3">
    <source>
        <dbReference type="Proteomes" id="UP000886808"/>
    </source>
</evidence>
<reference evidence="2" key="2">
    <citation type="submission" date="2021-04" db="EMBL/GenBank/DDBJ databases">
        <authorList>
            <person name="Gilroy R."/>
        </authorList>
    </citation>
    <scope>NUCLEOTIDE SEQUENCE</scope>
    <source>
        <strain evidence="2">CHK193-4272</strain>
    </source>
</reference>
<dbReference type="EMBL" id="DXIE01000029">
    <property type="protein sequence ID" value="HIV62167.1"/>
    <property type="molecule type" value="Genomic_DNA"/>
</dbReference>
<evidence type="ECO:0000313" key="2">
    <source>
        <dbReference type="EMBL" id="HIV62167.1"/>
    </source>
</evidence>
<feature type="transmembrane region" description="Helical" evidence="1">
    <location>
        <begin position="48"/>
        <end position="66"/>
    </location>
</feature>
<sequence>MFTNIFKVLGLICIAVVVAISLYMHWLVNKKAGQAAESVGNFVVRGSVVRMVLVILAAVFLVASGLV</sequence>
<dbReference type="AlphaFoldDB" id="A0A9D1PJC7"/>
<protein>
    <submittedName>
        <fullName evidence="2">Uncharacterized protein</fullName>
    </submittedName>
</protein>
<feature type="transmembrane region" description="Helical" evidence="1">
    <location>
        <begin position="6"/>
        <end position="28"/>
    </location>
</feature>
<name>A0A9D1PJC7_9FIRM</name>
<keyword evidence="1" id="KW-0472">Membrane</keyword>